<dbReference type="EMBL" id="OM914737">
    <property type="protein sequence ID" value="WAQ69850.1"/>
    <property type="molecule type" value="mRNA"/>
</dbReference>
<evidence type="ECO:0000259" key="7">
    <source>
        <dbReference type="PROSITE" id="PS51211"/>
    </source>
</evidence>
<dbReference type="InterPro" id="IPR015255">
    <property type="entry name" value="Vitellinogen_open_b-sht"/>
</dbReference>
<dbReference type="InterPro" id="IPR011030">
    <property type="entry name" value="Lipovitellin_superhlx_dom"/>
</dbReference>
<dbReference type="InterPro" id="IPR050733">
    <property type="entry name" value="Vitellogenin/Apolipophorin"/>
</dbReference>
<proteinExistence type="evidence at transcript level"/>
<evidence type="ECO:0000256" key="3">
    <source>
        <dbReference type="ARBA" id="ARBA00023157"/>
    </source>
</evidence>
<protein>
    <submittedName>
        <fullName evidence="9">Vitellogenin</fullName>
    </submittedName>
</protein>
<dbReference type="Gene3D" id="2.20.80.10">
    <property type="entry name" value="Lipovitellin-phosvitin complex, chain A, domain 4"/>
    <property type="match status" value="1"/>
</dbReference>
<dbReference type="SMART" id="SM00216">
    <property type="entry name" value="VWD"/>
    <property type="match status" value="1"/>
</dbReference>
<dbReference type="SMART" id="SM00638">
    <property type="entry name" value="LPD_N"/>
    <property type="match status" value="1"/>
</dbReference>
<keyword evidence="1 6" id="KW-0732">Signal</keyword>
<evidence type="ECO:0000259" key="8">
    <source>
        <dbReference type="PROSITE" id="PS51233"/>
    </source>
</evidence>
<dbReference type="InterPro" id="IPR015819">
    <property type="entry name" value="Lipid_transp_b-sht_shell"/>
</dbReference>
<dbReference type="PROSITE" id="PS51211">
    <property type="entry name" value="VITELLOGENIN"/>
    <property type="match status" value="1"/>
</dbReference>
<accession>A0A9E9JM85</accession>
<dbReference type="PROSITE" id="PS51233">
    <property type="entry name" value="VWFD"/>
    <property type="match status" value="1"/>
</dbReference>
<keyword evidence="3" id="KW-1015">Disulfide bond</keyword>
<sequence>MKSLVLTALLATVAYASLSENLENQTQWPWRVGSLYRYDVEMNNLVRLPEGATTGNAFRANLLVRVKTPGVLLARLQNPRNAHLHHEISDWHMLPEDLKYENVKALEMPFEIRVSGGRVLSINLPKTMSIQHENVIKGLLSTLQVDLSTHRVERNPKNFYDQEAYQGQFVKMETDVTGDCDTLYTVAPGSSPFYRLLIDRLVESKLTNFAKESDFVTISKSRDYGHCHHRIGYHFGVPEFAEWTGVADRVHKEQFINRAANTKILTGKQGTIYGAETHNAIYVHPYVSGEQKAEVLSTVKMSLVEFAEQDTETWQVSETRTVQSLLYSMTKKLTAYHDRSEETYVPEEVDVADKENRVRRSARMPAKFTSTSRLMNLEHSHESNDEDSSHSTSAYVNEEFLDSNEPAYAALYMNPQAHKPAKQNPKNVHKLIQELAQLLQNPNNMPKADFLTKFNILVRLVASMDTEQFKEMNQILKIDNLPKDNVSRDLLTIYRDAVAQAGTLPAFKQIVSWIQNEKITGEDAAELVSTLAYTLRYPTKATMVQFFDLAMSPVVMKQRFLNNTALMAATKFINMGHVNNQTAHHFYPTHMYGRLARQHDNFVHEEVLPRLRLALEQAVQQQDNNKAQVYIRVIGNIAHRSIIQVFGPYLEGKIPMSKFLRVQMVDSLVILARERDSYVRTVLFSILRNTAEPYEVRVAAINNLFIAHPTPVMMQAMAHMTYDDISIYVRAAIKSAIENAAQQRKDLDLAATAEAARPMLTKEKFGWQFAYNRFNEKYDNMFDLGLKGDLAMIGSKDSILPKYLRYSWRNHANRRDSISASVSSVQKLVEMLKQIVNDMQDGTVNPVNHKFSASKISEMLNIKREPQNPLEAAFYIGLWNQQRYFTIQDLEAIIMELRQMKSMHYTKLFNQAQISVMFPLASGMPFIYRYKEPTVVHLRGKFDNNNEKKTYVSEIEFTFARNIDGNVGFLDTLSNHIASVGFVNKVQLSVPLQLSLEKDKMEQKIHFNLLPRTIAHYSVWPYSTIQKKDTLVPISLDPATKLITRTKMYFDADRHPLSLLKGYSFSTDYRNPSAMLTNIMKAIRQKDVALTHINLITTKPYEITLNVAYDTFYNLNEVAQEKLIASMEPVKMVMDGSIRRPLWAKRVASGISNARAQVIEMYFKRPTGSLIRLAAALAESPIDKKIQYVFSVRTGQENQEMLQTLADGVGMVTRPDVTALNAQVALQKEQVANFEFDLKNIYGNVNLKGKAIRTKEYRDALLKRSWAKACIEQIKQQNFYQDVCHKLIVMAQTPNSINIDVTYEFMWDIMKDVMRVSQKETWQRWEQVPGKDHNKTMKKMINIIINNDYLENNMNVKTNLDGFLWNGERDIQIPRSVAVALSSYQPIKPHERVANYYTGHLYQPYCSVDGSRIRTFSGRSYTYTLTPSWYVVMQDAPRKRSSQDELVVVARRPVEEQMEVYISYQSETGKDVEIEIKPATGTPSVEVKTNSKKISEGRVTIYKDETEQVPLLEYYVLPDGILMLNIRENRLRAMYDGRRLVILTREGRNEVRGICGLMNGEKNDDFWAPQSLVVSDKHFAASYALKDGIDDATRQLQDEAKNWAYLRTQTYTTDLKSDSEWQKWLAGSTEKSMDSPAVYRARLHLKQPRGTCVSAKQVQYYETSSKICVTTMPLEACPSHCRGEGYKVSPASVVCGSKSDVTFQEYVKQINMGQNPKVTGVTRPTQYRIPTSCVA</sequence>
<evidence type="ECO:0000256" key="1">
    <source>
        <dbReference type="ARBA" id="ARBA00022729"/>
    </source>
</evidence>
<dbReference type="Pfam" id="PF00094">
    <property type="entry name" value="VWD"/>
    <property type="match status" value="1"/>
</dbReference>
<dbReference type="GO" id="GO:0045735">
    <property type="term" value="F:nutrient reservoir activity"/>
    <property type="evidence" value="ECO:0007669"/>
    <property type="project" value="UniProtKB-KW"/>
</dbReference>
<feature type="domain" description="Vitellogenin" evidence="7">
    <location>
        <begin position="30"/>
        <end position="804"/>
    </location>
</feature>
<keyword evidence="4" id="KW-0325">Glycoprotein</keyword>
<keyword evidence="2" id="KW-0758">Storage protein</keyword>
<feature type="signal peptide" evidence="6">
    <location>
        <begin position="1"/>
        <end position="16"/>
    </location>
</feature>
<evidence type="ECO:0000256" key="5">
    <source>
        <dbReference type="PROSITE-ProRule" id="PRU00557"/>
    </source>
</evidence>
<evidence type="ECO:0000256" key="6">
    <source>
        <dbReference type="SAM" id="SignalP"/>
    </source>
</evidence>
<dbReference type="SUPFAM" id="SSF48431">
    <property type="entry name" value="Lipovitellin-phosvitin complex, superhelical domain"/>
    <property type="match status" value="1"/>
</dbReference>
<dbReference type="Gene3D" id="2.30.230.10">
    <property type="entry name" value="Lipovitellin, beta-sheet shell regions, chain A"/>
    <property type="match status" value="1"/>
</dbReference>
<evidence type="ECO:0000256" key="2">
    <source>
        <dbReference type="ARBA" id="ARBA00022761"/>
    </source>
</evidence>
<dbReference type="SUPFAM" id="SSF56968">
    <property type="entry name" value="Lipovitellin-phosvitin complex, beta-sheet shell regions"/>
    <property type="match status" value="2"/>
</dbReference>
<comment type="caution">
    <text evidence="5">Lacks conserved residue(s) required for the propagation of feature annotation.</text>
</comment>
<feature type="chain" id="PRO_5039682659" evidence="6">
    <location>
        <begin position="17"/>
        <end position="1735"/>
    </location>
</feature>
<dbReference type="GO" id="GO:0005319">
    <property type="term" value="F:lipid transporter activity"/>
    <property type="evidence" value="ECO:0007669"/>
    <property type="project" value="InterPro"/>
</dbReference>
<dbReference type="InterPro" id="IPR015816">
    <property type="entry name" value="Vitellinogen_b-sht_N"/>
</dbReference>
<dbReference type="PANTHER" id="PTHR23345">
    <property type="entry name" value="VITELLOGENIN-RELATED"/>
    <property type="match status" value="1"/>
</dbReference>
<dbReference type="SMART" id="SM01169">
    <property type="entry name" value="DUF1943"/>
    <property type="match status" value="1"/>
</dbReference>
<organism evidence="9">
    <name type="scientific">Tuta absoluta</name>
    <name type="common">South American tomato moth</name>
    <name type="synonym">Tomato leafminer</name>
    <dbReference type="NCBI Taxonomy" id="702717"/>
    <lineage>
        <taxon>Eukaryota</taxon>
        <taxon>Metazoa</taxon>
        <taxon>Ecdysozoa</taxon>
        <taxon>Arthropoda</taxon>
        <taxon>Hexapoda</taxon>
        <taxon>Insecta</taxon>
        <taxon>Pterygota</taxon>
        <taxon>Neoptera</taxon>
        <taxon>Endopterygota</taxon>
        <taxon>Lepidoptera</taxon>
        <taxon>Glossata</taxon>
        <taxon>Ditrysia</taxon>
        <taxon>Gelechioidea</taxon>
        <taxon>Gelechiidae</taxon>
        <taxon>Gelechiinae</taxon>
        <taxon>Tuta</taxon>
    </lineage>
</organism>
<dbReference type="Pfam" id="PF01347">
    <property type="entry name" value="Vitellogenin_N"/>
    <property type="match status" value="1"/>
</dbReference>
<evidence type="ECO:0000256" key="4">
    <source>
        <dbReference type="ARBA" id="ARBA00023180"/>
    </source>
</evidence>
<feature type="domain" description="VWFD" evidence="8">
    <location>
        <begin position="1404"/>
        <end position="1591"/>
    </location>
</feature>
<reference evidence="9" key="1">
    <citation type="submission" date="2022-03" db="EMBL/GenBank/DDBJ databases">
        <authorList>
            <person name="Yan X."/>
            <person name="Yang W."/>
        </authorList>
    </citation>
    <scope>NUCLEOTIDE SEQUENCE</scope>
</reference>
<dbReference type="InterPro" id="IPR001747">
    <property type="entry name" value="Vitellogenin_N"/>
</dbReference>
<name>A0A9E9JM85_TUTAB</name>
<dbReference type="InterPro" id="IPR001846">
    <property type="entry name" value="VWF_type-D"/>
</dbReference>
<dbReference type="Pfam" id="PF09172">
    <property type="entry name" value="Vit_open_b-sht"/>
    <property type="match status" value="1"/>
</dbReference>
<dbReference type="PANTHER" id="PTHR23345:SF15">
    <property type="entry name" value="VITELLOGENIN 1-RELATED"/>
    <property type="match status" value="1"/>
</dbReference>
<evidence type="ECO:0000313" key="9">
    <source>
        <dbReference type="EMBL" id="WAQ69850.1"/>
    </source>
</evidence>
<dbReference type="Gene3D" id="1.25.10.20">
    <property type="entry name" value="Vitellinogen, superhelical"/>
    <property type="match status" value="1"/>
</dbReference>